<evidence type="ECO:0000313" key="2">
    <source>
        <dbReference type="EMBL" id="MDO6422616.1"/>
    </source>
</evidence>
<dbReference type="AlphaFoldDB" id="A0AAW7X4I7"/>
<keyword evidence="1" id="KW-0732">Signal</keyword>
<dbReference type="EMBL" id="JAUOPB010000006">
    <property type="protein sequence ID" value="MDO6422616.1"/>
    <property type="molecule type" value="Genomic_DNA"/>
</dbReference>
<proteinExistence type="predicted"/>
<gene>
    <name evidence="2" type="ORF">Q4521_09035</name>
</gene>
<accession>A0AAW7X4I7</accession>
<sequence>MIKKILGVAVALVVSNAAIADSYRTEITVGATDSDATDTSLDLGIRYHFQEVDTSGKPLAEAAFLNKSSNVYAETANIAGDGDTATTAGVEFYLPNTMFYGGFDVTKTDDNTSWTATLGLTPIDGLLVTTSYQEDVDYDLNLDAKYVTTLGNGHAVNFEAEVINGDDDVLWSLGGDYYLSNNTSLGLAFSDYTGNDTDVTVRGRHFFSNEFFAGASFTAADNNDTIALEAGLRF</sequence>
<feature type="signal peptide" evidence="1">
    <location>
        <begin position="1"/>
        <end position="20"/>
    </location>
</feature>
<evidence type="ECO:0000256" key="1">
    <source>
        <dbReference type="SAM" id="SignalP"/>
    </source>
</evidence>
<evidence type="ECO:0000313" key="3">
    <source>
        <dbReference type="Proteomes" id="UP001169760"/>
    </source>
</evidence>
<protein>
    <submittedName>
        <fullName evidence="2">Porin</fullName>
    </submittedName>
</protein>
<organism evidence="2 3">
    <name type="scientific">Saccharophagus degradans</name>
    <dbReference type="NCBI Taxonomy" id="86304"/>
    <lineage>
        <taxon>Bacteria</taxon>
        <taxon>Pseudomonadati</taxon>
        <taxon>Pseudomonadota</taxon>
        <taxon>Gammaproteobacteria</taxon>
        <taxon>Cellvibrionales</taxon>
        <taxon>Cellvibrionaceae</taxon>
        <taxon>Saccharophagus</taxon>
    </lineage>
</organism>
<dbReference type="Proteomes" id="UP001169760">
    <property type="component" value="Unassembled WGS sequence"/>
</dbReference>
<dbReference type="InterPro" id="IPR031593">
    <property type="entry name" value="Porin_7"/>
</dbReference>
<name>A0AAW7X4I7_9GAMM</name>
<dbReference type="Pfam" id="PF16956">
    <property type="entry name" value="Porin_7"/>
    <property type="match status" value="2"/>
</dbReference>
<feature type="chain" id="PRO_5043790445" evidence="1">
    <location>
        <begin position="21"/>
        <end position="234"/>
    </location>
</feature>
<reference evidence="2" key="1">
    <citation type="submission" date="2023-07" db="EMBL/GenBank/DDBJ databases">
        <title>Genome content predicts the carbon catabolic preferences of heterotrophic bacteria.</title>
        <authorList>
            <person name="Gralka M."/>
        </authorList>
    </citation>
    <scope>NUCLEOTIDE SEQUENCE</scope>
    <source>
        <strain evidence="2">I3M17_2</strain>
    </source>
</reference>
<dbReference type="SUPFAM" id="SSF56935">
    <property type="entry name" value="Porins"/>
    <property type="match status" value="1"/>
</dbReference>
<comment type="caution">
    <text evidence="2">The sequence shown here is derived from an EMBL/GenBank/DDBJ whole genome shotgun (WGS) entry which is preliminary data.</text>
</comment>
<dbReference type="RefSeq" id="WP_303492569.1">
    <property type="nucleotide sequence ID" value="NZ_JAUOPB010000006.1"/>
</dbReference>